<evidence type="ECO:0000313" key="3">
    <source>
        <dbReference type="Proteomes" id="UP001422759"/>
    </source>
</evidence>
<reference evidence="2 3" key="1">
    <citation type="journal article" date="2019" name="Int. J. Syst. Evol. Microbiol.">
        <title>The Global Catalogue of Microorganisms (GCM) 10K type strain sequencing project: providing services to taxonomists for standard genome sequencing and annotation.</title>
        <authorList>
            <consortium name="The Broad Institute Genomics Platform"/>
            <consortium name="The Broad Institute Genome Sequencing Center for Infectious Disease"/>
            <person name="Wu L."/>
            <person name="Ma J."/>
        </authorList>
    </citation>
    <scope>NUCLEOTIDE SEQUENCE [LARGE SCALE GENOMIC DNA]</scope>
    <source>
        <strain evidence="2 3">JCM 14560</strain>
    </source>
</reference>
<evidence type="ECO:0000256" key="1">
    <source>
        <dbReference type="SAM" id="MobiDB-lite"/>
    </source>
</evidence>
<dbReference type="EMBL" id="BAAANT010000015">
    <property type="protein sequence ID" value="GAA2143895.1"/>
    <property type="molecule type" value="Genomic_DNA"/>
</dbReference>
<feature type="compositionally biased region" description="Basic and acidic residues" evidence="1">
    <location>
        <begin position="68"/>
        <end position="77"/>
    </location>
</feature>
<accession>A0ABN2ZL95</accession>
<sequence length="77" mass="8416">MPLLSIFSARNGIDPTRILDNYFRREPLLHYLHPTLSRAPTPSREALAATPPARVTPVPAPACPGVAGDRRRKESAS</sequence>
<protein>
    <submittedName>
        <fullName evidence="2">Uncharacterized protein</fullName>
    </submittedName>
</protein>
<comment type="caution">
    <text evidence="2">The sequence shown here is derived from an EMBL/GenBank/DDBJ whole genome shotgun (WGS) entry which is preliminary data.</text>
</comment>
<name>A0ABN2ZL95_9ACTN</name>
<proteinExistence type="predicted"/>
<evidence type="ECO:0000313" key="2">
    <source>
        <dbReference type="EMBL" id="GAA2143895.1"/>
    </source>
</evidence>
<feature type="compositionally biased region" description="Low complexity" evidence="1">
    <location>
        <begin position="46"/>
        <end position="67"/>
    </location>
</feature>
<dbReference type="Proteomes" id="UP001422759">
    <property type="component" value="Unassembled WGS sequence"/>
</dbReference>
<keyword evidence="3" id="KW-1185">Reference proteome</keyword>
<feature type="region of interest" description="Disordered" evidence="1">
    <location>
        <begin position="36"/>
        <end position="77"/>
    </location>
</feature>
<gene>
    <name evidence="2" type="ORF">GCM10009760_30780</name>
</gene>
<organism evidence="2 3">
    <name type="scientific">Kitasatospora kazusensis</name>
    <dbReference type="NCBI Taxonomy" id="407974"/>
    <lineage>
        <taxon>Bacteria</taxon>
        <taxon>Bacillati</taxon>
        <taxon>Actinomycetota</taxon>
        <taxon>Actinomycetes</taxon>
        <taxon>Kitasatosporales</taxon>
        <taxon>Streptomycetaceae</taxon>
        <taxon>Kitasatospora</taxon>
    </lineage>
</organism>